<reference evidence="1" key="1">
    <citation type="submission" date="2014-09" db="EMBL/GenBank/DDBJ databases">
        <authorList>
            <person name="Magalhaes I.L.F."/>
            <person name="Oliveira U."/>
            <person name="Santos F.R."/>
            <person name="Vidigal T.H.D.A."/>
            <person name="Brescovit A.D."/>
            <person name="Santos A.J."/>
        </authorList>
    </citation>
    <scope>NUCLEOTIDE SEQUENCE</scope>
    <source>
        <tissue evidence="1">Shoot tissue taken approximately 20 cm above the soil surface</tissue>
    </source>
</reference>
<sequence>MMIQYLPSTHYKKYMTISSQNEK</sequence>
<dbReference type="AlphaFoldDB" id="A0A0A9ACP2"/>
<reference evidence="1" key="2">
    <citation type="journal article" date="2015" name="Data Brief">
        <title>Shoot transcriptome of the giant reed, Arundo donax.</title>
        <authorList>
            <person name="Barrero R.A."/>
            <person name="Guerrero F.D."/>
            <person name="Moolhuijzen P."/>
            <person name="Goolsby J.A."/>
            <person name="Tidwell J."/>
            <person name="Bellgard S.E."/>
            <person name="Bellgard M.I."/>
        </authorList>
    </citation>
    <scope>NUCLEOTIDE SEQUENCE</scope>
    <source>
        <tissue evidence="1">Shoot tissue taken approximately 20 cm above the soil surface</tissue>
    </source>
</reference>
<protein>
    <submittedName>
        <fullName evidence="1">Uncharacterized protein</fullName>
    </submittedName>
</protein>
<accession>A0A0A9ACP2</accession>
<organism evidence="1">
    <name type="scientific">Arundo donax</name>
    <name type="common">Giant reed</name>
    <name type="synonym">Donax arundinaceus</name>
    <dbReference type="NCBI Taxonomy" id="35708"/>
    <lineage>
        <taxon>Eukaryota</taxon>
        <taxon>Viridiplantae</taxon>
        <taxon>Streptophyta</taxon>
        <taxon>Embryophyta</taxon>
        <taxon>Tracheophyta</taxon>
        <taxon>Spermatophyta</taxon>
        <taxon>Magnoliopsida</taxon>
        <taxon>Liliopsida</taxon>
        <taxon>Poales</taxon>
        <taxon>Poaceae</taxon>
        <taxon>PACMAD clade</taxon>
        <taxon>Arundinoideae</taxon>
        <taxon>Arundineae</taxon>
        <taxon>Arundo</taxon>
    </lineage>
</organism>
<dbReference type="EMBL" id="GBRH01249009">
    <property type="protein sequence ID" value="JAD48886.1"/>
    <property type="molecule type" value="Transcribed_RNA"/>
</dbReference>
<name>A0A0A9ACP2_ARUDO</name>
<evidence type="ECO:0000313" key="1">
    <source>
        <dbReference type="EMBL" id="JAD48886.1"/>
    </source>
</evidence>
<proteinExistence type="predicted"/>